<evidence type="ECO:0000259" key="1">
    <source>
        <dbReference type="PROSITE" id="PS50943"/>
    </source>
</evidence>
<protein>
    <recommendedName>
        <fullName evidence="1">HTH cro/C1-type domain-containing protein</fullName>
    </recommendedName>
</protein>
<sequence length="121" mass="13651">MARGLTPFGERVRDLRRAHGVNQKGMARDLQISAAYLSALERGKRGRPSPILVDQICGYFYIIWDEADALRRLAKLSHPRVVIDTSQCEAEATELANRLAEKINQLPLVKVKMMLDLMTDS</sequence>
<dbReference type="PROSITE" id="PS50943">
    <property type="entry name" value="HTH_CROC1"/>
    <property type="match status" value="1"/>
</dbReference>
<evidence type="ECO:0000313" key="2">
    <source>
        <dbReference type="EMBL" id="SVC89109.1"/>
    </source>
</evidence>
<dbReference type="InterPro" id="IPR010982">
    <property type="entry name" value="Lambda_DNA-bd_dom_sf"/>
</dbReference>
<organism evidence="2">
    <name type="scientific">marine metagenome</name>
    <dbReference type="NCBI Taxonomy" id="408172"/>
    <lineage>
        <taxon>unclassified sequences</taxon>
        <taxon>metagenomes</taxon>
        <taxon>ecological metagenomes</taxon>
    </lineage>
</organism>
<dbReference type="Gene3D" id="1.10.260.40">
    <property type="entry name" value="lambda repressor-like DNA-binding domains"/>
    <property type="match status" value="1"/>
</dbReference>
<dbReference type="CDD" id="cd00093">
    <property type="entry name" value="HTH_XRE"/>
    <property type="match status" value="1"/>
</dbReference>
<reference evidence="2" key="1">
    <citation type="submission" date="2018-05" db="EMBL/GenBank/DDBJ databases">
        <authorList>
            <person name="Lanie J.A."/>
            <person name="Ng W.-L."/>
            <person name="Kazmierczak K.M."/>
            <person name="Andrzejewski T.M."/>
            <person name="Davidsen T.M."/>
            <person name="Wayne K.J."/>
            <person name="Tettelin H."/>
            <person name="Glass J.I."/>
            <person name="Rusch D."/>
            <person name="Podicherti R."/>
            <person name="Tsui H.-C.T."/>
            <person name="Winkler M.E."/>
        </authorList>
    </citation>
    <scope>NUCLEOTIDE SEQUENCE</scope>
</reference>
<accession>A0A382QUC3</accession>
<name>A0A382QUC3_9ZZZZ</name>
<dbReference type="Pfam" id="PF13560">
    <property type="entry name" value="HTH_31"/>
    <property type="match status" value="1"/>
</dbReference>
<dbReference type="SUPFAM" id="SSF47413">
    <property type="entry name" value="lambda repressor-like DNA-binding domains"/>
    <property type="match status" value="1"/>
</dbReference>
<gene>
    <name evidence="2" type="ORF">METZ01_LOCUS341963</name>
</gene>
<dbReference type="SMART" id="SM00530">
    <property type="entry name" value="HTH_XRE"/>
    <property type="match status" value="1"/>
</dbReference>
<feature type="domain" description="HTH cro/C1-type" evidence="1">
    <location>
        <begin position="12"/>
        <end position="70"/>
    </location>
</feature>
<dbReference type="EMBL" id="UINC01116991">
    <property type="protein sequence ID" value="SVC89109.1"/>
    <property type="molecule type" value="Genomic_DNA"/>
</dbReference>
<proteinExistence type="predicted"/>
<dbReference type="GO" id="GO:0003677">
    <property type="term" value="F:DNA binding"/>
    <property type="evidence" value="ECO:0007669"/>
    <property type="project" value="InterPro"/>
</dbReference>
<dbReference type="AlphaFoldDB" id="A0A382QUC3"/>
<dbReference type="InterPro" id="IPR001387">
    <property type="entry name" value="Cro/C1-type_HTH"/>
</dbReference>